<dbReference type="Proteomes" id="UP000694924">
    <property type="component" value="Unplaced"/>
</dbReference>
<keyword evidence="5" id="KW-0808">Transferase</keyword>
<dbReference type="GeneID" id="107070123"/>
<dbReference type="SMART" id="SM00220">
    <property type="entry name" value="S_TKc"/>
    <property type="match status" value="1"/>
</dbReference>
<gene>
    <name evidence="5" type="primary">LOC107070123</name>
</gene>
<dbReference type="PROSITE" id="PS00108">
    <property type="entry name" value="PROTEIN_KINASE_ST"/>
    <property type="match status" value="1"/>
</dbReference>
<evidence type="ECO:0000256" key="2">
    <source>
        <dbReference type="ARBA" id="ARBA00022840"/>
    </source>
</evidence>
<protein>
    <submittedName>
        <fullName evidence="5">Hormonally up-regulated neu tumor-associated kinase homolog</fullName>
    </submittedName>
</protein>
<keyword evidence="5" id="KW-0418">Kinase</keyword>
<dbReference type="SUPFAM" id="SSF56112">
    <property type="entry name" value="Protein kinase-like (PK-like)"/>
    <property type="match status" value="1"/>
</dbReference>
<accession>A0ABM1ITH4</accession>
<feature type="domain" description="Protein kinase" evidence="3">
    <location>
        <begin position="1"/>
        <end position="279"/>
    </location>
</feature>
<dbReference type="RefSeq" id="XP_015183511.1">
    <property type="nucleotide sequence ID" value="XM_015328025.1"/>
</dbReference>
<keyword evidence="4" id="KW-1185">Reference proteome</keyword>
<sequence length="643" mass="72962">MGNARRTSGNSEGIAVDRLPVDRGDEIVKAPCDNKVAVKIIDTQNGRQDYIVKNLTREAKLLSMLQHPSIVRLYETIQYGSVYYLVMELATGGDLCTHIKQQPSGMLDEMTAKLYARQLVSALKHMHSRGIVHRDLKMENIMLQDSRKDQIKIVDFGLSNIYHCEDPLKTHCGSPEYAAPELFVVGKKYGPEVDFWSLGVVLYGMMTGRLPFLSPCDKQTSSEERRRRLMAQINRGLTALQVKNMSRMSNDCKNLINKLLTPVPHKRITIQELCHHPWIACKLRNVSRISSETDLDVTDHKTIIAEISKMTHLDRNTIEMEIIRRKYGEIGGMYNIKSHKARQVAALYARHTGSLSLLRYIPQHMKQQSYSTTTSTIRTTAAGLETTYKPPSRYSPYSKANEKSTGYVAISPLKENKKCWDSKSASYGEVKNSSKVQKTSNTSCNVCKILPPSTNIQQPQVLKKNTNVEHAVNVIKNSDKSNEQRQTSRLVVPQTNIRLLPTSSRSSFSQASFGCPQFEMVHRNPIKRWSEICEKRENVRQQRRSTNSVIQTESNTISSTSSVIKTRPRTLESSTLNRNTLNRKFVLEKVESKKEVDKIVPFSKSSISVKKKIISTCDNISPKHLLRTNTSNRSIFKINDKVK</sequence>
<keyword evidence="2" id="KW-0067">ATP-binding</keyword>
<evidence type="ECO:0000256" key="1">
    <source>
        <dbReference type="ARBA" id="ARBA00022741"/>
    </source>
</evidence>
<reference evidence="5" key="1">
    <citation type="submission" date="2025-08" db="UniProtKB">
        <authorList>
            <consortium name="RefSeq"/>
        </authorList>
    </citation>
    <scope>IDENTIFICATION</scope>
    <source>
        <tissue evidence="5">Whole body</tissue>
    </source>
</reference>
<dbReference type="Pfam" id="PF00069">
    <property type="entry name" value="Pkinase"/>
    <property type="match status" value="1"/>
</dbReference>
<dbReference type="PANTHER" id="PTHR24346:SF79">
    <property type="entry name" value="PROTEIN KINASE DOMAIN-CONTAINING PROTEIN"/>
    <property type="match status" value="1"/>
</dbReference>
<keyword evidence="1" id="KW-0547">Nucleotide-binding</keyword>
<dbReference type="PROSITE" id="PS50011">
    <property type="entry name" value="PROTEIN_KINASE_DOM"/>
    <property type="match status" value="1"/>
</dbReference>
<evidence type="ECO:0000313" key="5">
    <source>
        <dbReference type="RefSeq" id="XP_015183511.1"/>
    </source>
</evidence>
<dbReference type="Gene3D" id="1.10.510.10">
    <property type="entry name" value="Transferase(Phosphotransferase) domain 1"/>
    <property type="match status" value="1"/>
</dbReference>
<dbReference type="PANTHER" id="PTHR24346">
    <property type="entry name" value="MAP/MICROTUBULE AFFINITY-REGULATING KINASE"/>
    <property type="match status" value="1"/>
</dbReference>
<dbReference type="InterPro" id="IPR011009">
    <property type="entry name" value="Kinase-like_dom_sf"/>
</dbReference>
<proteinExistence type="predicted"/>
<organism evidence="4 5">
    <name type="scientific">Polistes dominula</name>
    <name type="common">European paper wasp</name>
    <name type="synonym">Vespa dominula</name>
    <dbReference type="NCBI Taxonomy" id="743375"/>
    <lineage>
        <taxon>Eukaryota</taxon>
        <taxon>Metazoa</taxon>
        <taxon>Ecdysozoa</taxon>
        <taxon>Arthropoda</taxon>
        <taxon>Hexapoda</taxon>
        <taxon>Insecta</taxon>
        <taxon>Pterygota</taxon>
        <taxon>Neoptera</taxon>
        <taxon>Endopterygota</taxon>
        <taxon>Hymenoptera</taxon>
        <taxon>Apocrita</taxon>
        <taxon>Aculeata</taxon>
        <taxon>Vespoidea</taxon>
        <taxon>Vespidae</taxon>
        <taxon>Polistinae</taxon>
        <taxon>Polistini</taxon>
        <taxon>Polistes</taxon>
    </lineage>
</organism>
<evidence type="ECO:0000313" key="4">
    <source>
        <dbReference type="Proteomes" id="UP000694924"/>
    </source>
</evidence>
<dbReference type="InterPro" id="IPR000719">
    <property type="entry name" value="Prot_kinase_dom"/>
</dbReference>
<evidence type="ECO:0000259" key="3">
    <source>
        <dbReference type="PROSITE" id="PS50011"/>
    </source>
</evidence>
<name>A0ABM1ITH4_POLDO</name>
<dbReference type="InterPro" id="IPR008271">
    <property type="entry name" value="Ser/Thr_kinase_AS"/>
</dbReference>
<dbReference type="GO" id="GO:0016301">
    <property type="term" value="F:kinase activity"/>
    <property type="evidence" value="ECO:0007669"/>
    <property type="project" value="UniProtKB-KW"/>
</dbReference>